<keyword evidence="2" id="KW-1185">Reference proteome</keyword>
<evidence type="ECO:0000313" key="2">
    <source>
        <dbReference type="Proteomes" id="UP001597018"/>
    </source>
</evidence>
<sequence length="95" mass="10490">MTQTSARHRADSEMVRDLLWRCARTSDRAERAALYGRLASVLERLAEDALADDRDAARRELAAGLRGQSSMLGFVADIERRDLARGATSTRRAAG</sequence>
<reference evidence="2" key="1">
    <citation type="journal article" date="2019" name="Int. J. Syst. Evol. Microbiol.">
        <title>The Global Catalogue of Microorganisms (GCM) 10K type strain sequencing project: providing services to taxonomists for standard genome sequencing and annotation.</title>
        <authorList>
            <consortium name="The Broad Institute Genomics Platform"/>
            <consortium name="The Broad Institute Genome Sequencing Center for Infectious Disease"/>
            <person name="Wu L."/>
            <person name="Ma J."/>
        </authorList>
    </citation>
    <scope>NUCLEOTIDE SEQUENCE [LARGE SCALE GENOMIC DNA]</scope>
    <source>
        <strain evidence="2">CCUG 56401</strain>
    </source>
</reference>
<protein>
    <submittedName>
        <fullName evidence="1">Uncharacterized protein</fullName>
    </submittedName>
</protein>
<gene>
    <name evidence="1" type="ORF">ACFQ16_21590</name>
</gene>
<proteinExistence type="predicted"/>
<dbReference type="Proteomes" id="UP001597018">
    <property type="component" value="Unassembled WGS sequence"/>
</dbReference>
<evidence type="ECO:0000313" key="1">
    <source>
        <dbReference type="EMBL" id="MFD0922346.1"/>
    </source>
</evidence>
<name>A0ABW3G0F4_9PSEU</name>
<accession>A0ABW3G0F4</accession>
<organism evidence="1 2">
    <name type="scientific">Saccharopolyspora rosea</name>
    <dbReference type="NCBI Taxonomy" id="524884"/>
    <lineage>
        <taxon>Bacteria</taxon>
        <taxon>Bacillati</taxon>
        <taxon>Actinomycetota</taxon>
        <taxon>Actinomycetes</taxon>
        <taxon>Pseudonocardiales</taxon>
        <taxon>Pseudonocardiaceae</taxon>
        <taxon>Saccharopolyspora</taxon>
    </lineage>
</organism>
<dbReference type="RefSeq" id="WP_263251686.1">
    <property type="nucleotide sequence ID" value="NZ_BAABLT010000045.1"/>
</dbReference>
<comment type="caution">
    <text evidence="1">The sequence shown here is derived from an EMBL/GenBank/DDBJ whole genome shotgun (WGS) entry which is preliminary data.</text>
</comment>
<dbReference type="EMBL" id="JBHTIW010000020">
    <property type="protein sequence ID" value="MFD0922346.1"/>
    <property type="molecule type" value="Genomic_DNA"/>
</dbReference>